<reference evidence="1 2" key="1">
    <citation type="journal article" date="2021" name="BMC Genomics">
        <title>Telomere-to-telomere genome assembly of asparaginase-producing Trichoderma simmonsii.</title>
        <authorList>
            <person name="Chung D."/>
            <person name="Kwon Y.M."/>
            <person name="Yang Y."/>
        </authorList>
    </citation>
    <scope>NUCLEOTIDE SEQUENCE [LARGE SCALE GENOMIC DNA]</scope>
    <source>
        <strain evidence="1 2">GH-Sj1</strain>
    </source>
</reference>
<evidence type="ECO:0000313" key="2">
    <source>
        <dbReference type="Proteomes" id="UP000826661"/>
    </source>
</evidence>
<evidence type="ECO:0000313" key="1">
    <source>
        <dbReference type="EMBL" id="QYT05367.1"/>
    </source>
</evidence>
<name>A0A8G0LN58_9HYPO</name>
<dbReference type="Proteomes" id="UP000826661">
    <property type="component" value="Chromosome VII"/>
</dbReference>
<sequence>MLSRRWYLSLTCPPPKGDCPCGSNQTLQGLIDWPICLAKPPTPLPLPPVHAHIALTILPFGTRLCLAPINCRRKDGSQVPSGLQKETPLASYISLVSHFDSSI</sequence>
<protein>
    <submittedName>
        <fullName evidence="1">Uncharacterized protein</fullName>
    </submittedName>
</protein>
<proteinExistence type="predicted"/>
<keyword evidence="2" id="KW-1185">Reference proteome</keyword>
<dbReference type="EMBL" id="CP075870">
    <property type="protein sequence ID" value="QYT05367.1"/>
    <property type="molecule type" value="Genomic_DNA"/>
</dbReference>
<dbReference type="AlphaFoldDB" id="A0A8G0LN58"/>
<gene>
    <name evidence="1" type="ORF">H0G86_012260</name>
</gene>
<organism evidence="1 2">
    <name type="scientific">Trichoderma simmonsii</name>
    <dbReference type="NCBI Taxonomy" id="1491479"/>
    <lineage>
        <taxon>Eukaryota</taxon>
        <taxon>Fungi</taxon>
        <taxon>Dikarya</taxon>
        <taxon>Ascomycota</taxon>
        <taxon>Pezizomycotina</taxon>
        <taxon>Sordariomycetes</taxon>
        <taxon>Hypocreomycetidae</taxon>
        <taxon>Hypocreales</taxon>
        <taxon>Hypocreaceae</taxon>
        <taxon>Trichoderma</taxon>
    </lineage>
</organism>
<accession>A0A8G0LN58</accession>